<dbReference type="InterPro" id="IPR016162">
    <property type="entry name" value="Ald_DH_N"/>
</dbReference>
<dbReference type="Pfam" id="PF00171">
    <property type="entry name" value="Aldedh"/>
    <property type="match status" value="1"/>
</dbReference>
<organism evidence="3">
    <name type="scientific">Chlamydomonas leiostraca</name>
    <dbReference type="NCBI Taxonomy" id="1034604"/>
    <lineage>
        <taxon>Eukaryota</taxon>
        <taxon>Viridiplantae</taxon>
        <taxon>Chlorophyta</taxon>
        <taxon>core chlorophytes</taxon>
        <taxon>Chlorophyceae</taxon>
        <taxon>CS clade</taxon>
        <taxon>Chlamydomonadales</taxon>
        <taxon>Chlamydomonadaceae</taxon>
        <taxon>Chlamydomonas</taxon>
    </lineage>
</organism>
<dbReference type="GO" id="GO:0016620">
    <property type="term" value="F:oxidoreductase activity, acting on the aldehyde or oxo group of donors, NAD or NADP as acceptor"/>
    <property type="evidence" value="ECO:0007669"/>
    <property type="project" value="InterPro"/>
</dbReference>
<sequence length="609" mass="65016">MWSLVGGALGPGLALGSKITQLTRLKYGAQPVVLPKPAVPFKPTPHSEIDQKLQKLDQTKLAWMQTSTKERAAIMRQCMDSFLKHWQELAQVGTVNKGSWGGGFGEEASTIMPIAFALQEFASALDNGGVLPPISTTTAPTGQVVAEVFPRGMLGALFPGYRGEVWMEAGKPASQAALYRAKAAGKQANKGGAVSLVLGAGNQINVVVLDVLHKLIVDDEVVLVKMSPVNEYAGPVLEKVLAPLVERGWVELVYGGKEVGEYVTRHPLITSIHLTGSATTFNHIVWGAATAPATGEPTNPKHVTAELGNITPIIIVPGPWSAQDLQDKAKDVAAALAMNAGHNCLALEVLVTATEWPQRRAFMDALIGALDALPQRTPYYPGACNAHAAFRKKFERGPGQLRELGRPYSGPVPPGAATPLPWLLAEGLAPEEAATQSENWCGVMQEVALPGAELSDPAAFLRAAAAYANDKCWGSLTAAVYIHPQTQKRLGSQAVDTFLSDLRYGSISVNCPPALAFCITALPWGGAPGNTPRNVESGIGFVHNTGMYDHAQKGIIRAPWLQPTKPLWHLDNYSVAYLMPAVLHFVANLNNVLMALFWMTLAAIAVVRA</sequence>
<reference evidence="3" key="1">
    <citation type="submission" date="2021-01" db="EMBL/GenBank/DDBJ databases">
        <authorList>
            <person name="Corre E."/>
            <person name="Pelletier E."/>
            <person name="Niang G."/>
            <person name="Scheremetjew M."/>
            <person name="Finn R."/>
            <person name="Kale V."/>
            <person name="Holt S."/>
            <person name="Cochrane G."/>
            <person name="Meng A."/>
            <person name="Brown T."/>
            <person name="Cohen L."/>
        </authorList>
    </citation>
    <scope>NUCLEOTIDE SEQUENCE</scope>
    <source>
        <strain evidence="3">SAG 11-49</strain>
    </source>
</reference>
<dbReference type="EMBL" id="HBFB01020990">
    <property type="protein sequence ID" value="CAD8684491.1"/>
    <property type="molecule type" value="Transcribed_RNA"/>
</dbReference>
<dbReference type="InterPro" id="IPR016163">
    <property type="entry name" value="Ald_DH_C"/>
</dbReference>
<keyword evidence="1" id="KW-0812">Transmembrane</keyword>
<feature type="domain" description="Aldehyde dehydrogenase" evidence="2">
    <location>
        <begin position="222"/>
        <end position="374"/>
    </location>
</feature>
<name>A0A7S0WV00_9CHLO</name>
<dbReference type="PANTHER" id="PTHR11699">
    <property type="entry name" value="ALDEHYDE DEHYDROGENASE-RELATED"/>
    <property type="match status" value="1"/>
</dbReference>
<dbReference type="InterPro" id="IPR016161">
    <property type="entry name" value="Ald_DH/histidinol_DH"/>
</dbReference>
<dbReference type="SUPFAM" id="SSF53720">
    <property type="entry name" value="ALDH-like"/>
    <property type="match status" value="1"/>
</dbReference>
<feature type="transmembrane region" description="Helical" evidence="1">
    <location>
        <begin position="582"/>
        <end position="607"/>
    </location>
</feature>
<evidence type="ECO:0000256" key="1">
    <source>
        <dbReference type="SAM" id="Phobius"/>
    </source>
</evidence>
<evidence type="ECO:0000259" key="2">
    <source>
        <dbReference type="Pfam" id="PF00171"/>
    </source>
</evidence>
<keyword evidence="1" id="KW-0472">Membrane</keyword>
<evidence type="ECO:0000313" key="3">
    <source>
        <dbReference type="EMBL" id="CAD8684491.1"/>
    </source>
</evidence>
<accession>A0A7S0WV00</accession>
<proteinExistence type="predicted"/>
<dbReference type="Gene3D" id="3.40.605.10">
    <property type="entry name" value="Aldehyde Dehydrogenase, Chain A, domain 1"/>
    <property type="match status" value="1"/>
</dbReference>
<gene>
    <name evidence="3" type="ORF">CLEI1391_LOCUS11813</name>
</gene>
<dbReference type="InterPro" id="IPR015590">
    <property type="entry name" value="Aldehyde_DH_dom"/>
</dbReference>
<keyword evidence="1" id="KW-1133">Transmembrane helix</keyword>
<dbReference type="Gene3D" id="3.40.309.10">
    <property type="entry name" value="Aldehyde Dehydrogenase, Chain A, domain 2"/>
    <property type="match status" value="1"/>
</dbReference>
<dbReference type="AlphaFoldDB" id="A0A7S0WV00"/>
<protein>
    <recommendedName>
        <fullName evidence="2">Aldehyde dehydrogenase domain-containing protein</fullName>
    </recommendedName>
</protein>